<dbReference type="PANTHER" id="PTHR40111:SF1">
    <property type="entry name" value="CEPHALOSPORIN-C DEACETYLASE"/>
    <property type="match status" value="1"/>
</dbReference>
<evidence type="ECO:0000256" key="1">
    <source>
        <dbReference type="PIRSR" id="PIRSR639069-1"/>
    </source>
</evidence>
<dbReference type="InterPro" id="IPR029058">
    <property type="entry name" value="AB_hydrolase_fold"/>
</dbReference>
<dbReference type="Gene3D" id="3.40.50.1820">
    <property type="entry name" value="alpha/beta hydrolase"/>
    <property type="match status" value="1"/>
</dbReference>
<evidence type="ECO:0000313" key="3">
    <source>
        <dbReference type="EMBL" id="OAS14388.1"/>
    </source>
</evidence>
<protein>
    <submittedName>
        <fullName evidence="3">Acetylxylan esterase</fullName>
    </submittedName>
</protein>
<dbReference type="SUPFAM" id="SSF53474">
    <property type="entry name" value="alpha/beta-Hydrolases"/>
    <property type="match status" value="1"/>
</dbReference>
<dbReference type="InterPro" id="IPR039069">
    <property type="entry name" value="CE7"/>
</dbReference>
<dbReference type="GO" id="GO:0005976">
    <property type="term" value="P:polysaccharide metabolic process"/>
    <property type="evidence" value="ECO:0007669"/>
    <property type="project" value="TreeGrafter"/>
</dbReference>
<evidence type="ECO:0000259" key="2">
    <source>
        <dbReference type="Pfam" id="PF05448"/>
    </source>
</evidence>
<proteinExistence type="predicted"/>
<gene>
    <name evidence="3" type="ORF">A8708_13420</name>
</gene>
<dbReference type="OrthoDB" id="9770528at2"/>
<sequence length="321" mass="36563">MDYLTTASKELFSYHPELTKRDDFDHFWHTTIREAHQNPLQASRTRIDYPIHHVAVYEIKYSGMDSTPIYGWMIVPTFLQKDRYPCLIHYHGFSGSRGEPSSYMKWVMMGFVVIAVDCRDQGGRTGNHAAYSSGFSLNVASKGIHNKYEYYYRYVYMDCLKAIDFACMQPEVDDSRIVVEGGSQGGGLAMAVAALDHRPELALVDVPSNSNLTERVGGMYGAFASVAEYVKKHPDQLHLVIENLSYFDTMNMADKIRCRVLASVALKDETCPPLMYFATYNRITSDKDIVIYPFNGHEGGGDIQTEKKLAYVRQFFPLWLD</sequence>
<dbReference type="Pfam" id="PF05448">
    <property type="entry name" value="AXE1"/>
    <property type="match status" value="1"/>
</dbReference>
<dbReference type="GO" id="GO:0052689">
    <property type="term" value="F:carboxylic ester hydrolase activity"/>
    <property type="evidence" value="ECO:0007669"/>
    <property type="project" value="TreeGrafter"/>
</dbReference>
<dbReference type="EMBL" id="LYPB01000090">
    <property type="protein sequence ID" value="OAS14388.1"/>
    <property type="molecule type" value="Genomic_DNA"/>
</dbReference>
<comment type="caution">
    <text evidence="3">The sequence shown here is derived from an EMBL/GenBank/DDBJ whole genome shotgun (WGS) entry which is preliminary data.</text>
</comment>
<dbReference type="RefSeq" id="WP_068669957.1">
    <property type="nucleotide sequence ID" value="NZ_LYPB01000090.1"/>
</dbReference>
<feature type="domain" description="Acetyl xylan esterase" evidence="2">
    <location>
        <begin position="6"/>
        <end position="313"/>
    </location>
</feature>
<dbReference type="PANTHER" id="PTHR40111">
    <property type="entry name" value="CEPHALOSPORIN-C DEACETYLASE"/>
    <property type="match status" value="1"/>
</dbReference>
<reference evidence="3 4" key="1">
    <citation type="submission" date="2016-05" db="EMBL/GenBank/DDBJ databases">
        <title>Paenibacillus sp. 1ZS3-15 nov., isolated from the rhizosphere soil.</title>
        <authorList>
            <person name="Zhang X.X."/>
            <person name="Zhang J."/>
        </authorList>
    </citation>
    <scope>NUCLEOTIDE SEQUENCE [LARGE SCALE GENOMIC DNA]</scope>
    <source>
        <strain evidence="3 4">1ZS3-15</strain>
    </source>
</reference>
<name>A0A198A044_9BACL</name>
<keyword evidence="4" id="KW-1185">Reference proteome</keyword>
<dbReference type="STRING" id="1850517.A8708_13420"/>
<dbReference type="Proteomes" id="UP000078454">
    <property type="component" value="Unassembled WGS sequence"/>
</dbReference>
<evidence type="ECO:0000313" key="4">
    <source>
        <dbReference type="Proteomes" id="UP000078454"/>
    </source>
</evidence>
<organism evidence="3 4">
    <name type="scientific">Paenibacillus oryzisoli</name>
    <dbReference type="NCBI Taxonomy" id="1850517"/>
    <lineage>
        <taxon>Bacteria</taxon>
        <taxon>Bacillati</taxon>
        <taxon>Bacillota</taxon>
        <taxon>Bacilli</taxon>
        <taxon>Bacillales</taxon>
        <taxon>Paenibacillaceae</taxon>
        <taxon>Paenibacillus</taxon>
    </lineage>
</organism>
<feature type="active site" description="Charge relay system" evidence="1">
    <location>
        <position position="268"/>
    </location>
</feature>
<feature type="active site" description="Charge relay system" evidence="1">
    <location>
        <position position="297"/>
    </location>
</feature>
<dbReference type="InterPro" id="IPR008391">
    <property type="entry name" value="AXE1_dom"/>
</dbReference>
<accession>A0A198A044</accession>
<feature type="active site" description="Nucleophile" evidence="1">
    <location>
        <position position="183"/>
    </location>
</feature>
<dbReference type="AlphaFoldDB" id="A0A198A044"/>